<keyword evidence="1" id="KW-0812">Transmembrane</keyword>
<evidence type="ECO:0000313" key="2">
    <source>
        <dbReference type="EMBL" id="BBE42961.1"/>
    </source>
</evidence>
<dbReference type="RefSeq" id="WP_174449135.1">
    <property type="nucleotide sequence ID" value="NZ_AP018732.1"/>
</dbReference>
<dbReference type="GeneID" id="55585393"/>
<dbReference type="InterPro" id="IPR002825">
    <property type="entry name" value="Pept_S49_ser-pept_pro"/>
</dbReference>
<reference evidence="2 3" key="1">
    <citation type="journal article" date="2019" name="ISME J.">
        <title>Isolation and characterization of a thermophilic sulfur- and iron-reducing thaumarchaeote from a terrestrial acidic hot spring.</title>
        <authorList>
            <person name="Kato S."/>
            <person name="Itoh T."/>
            <person name="Yuki M."/>
            <person name="Nagamori M."/>
            <person name="Ohnishi M."/>
            <person name="Uematsu K."/>
            <person name="Suzuki K."/>
            <person name="Takashina T."/>
            <person name="Ohkuma M."/>
        </authorList>
    </citation>
    <scope>NUCLEOTIDE SEQUENCE [LARGE SCALE GENOMIC DNA]</scope>
    <source>
        <strain evidence="2 3">NAS-02</strain>
    </source>
</reference>
<protein>
    <recommendedName>
        <fullName evidence="4">Periplasmic serine protease</fullName>
    </recommendedName>
</protein>
<keyword evidence="1" id="KW-1133">Transmembrane helix</keyword>
<dbReference type="PANTHER" id="PTHR35984">
    <property type="entry name" value="PERIPLASMIC SERINE PROTEASE"/>
    <property type="match status" value="1"/>
</dbReference>
<feature type="transmembrane region" description="Helical" evidence="1">
    <location>
        <begin position="6"/>
        <end position="30"/>
    </location>
</feature>
<gene>
    <name evidence="2" type="ORF">NAS2_1584</name>
</gene>
<name>A0A4P2VFM3_9ARCH</name>
<evidence type="ECO:0000313" key="3">
    <source>
        <dbReference type="Proteomes" id="UP000509448"/>
    </source>
</evidence>
<evidence type="ECO:0008006" key="4">
    <source>
        <dbReference type="Google" id="ProtNLM"/>
    </source>
</evidence>
<dbReference type="SUPFAM" id="SSF52096">
    <property type="entry name" value="ClpP/crotonase"/>
    <property type="match status" value="1"/>
</dbReference>
<dbReference type="KEGG" id="ccai:NAS2_1584"/>
<dbReference type="Gene3D" id="3.90.226.10">
    <property type="entry name" value="2-enoyl-CoA Hydratase, Chain A, domain 1"/>
    <property type="match status" value="1"/>
</dbReference>
<organism evidence="2 3">
    <name type="scientific">Conexivisphaera calida</name>
    <dbReference type="NCBI Taxonomy" id="1874277"/>
    <lineage>
        <taxon>Archaea</taxon>
        <taxon>Nitrososphaerota</taxon>
        <taxon>Conexivisphaeria</taxon>
        <taxon>Conexivisphaerales</taxon>
        <taxon>Conexivisphaeraceae</taxon>
        <taxon>Conexivisphaera</taxon>
    </lineage>
</organism>
<dbReference type="Proteomes" id="UP000509448">
    <property type="component" value="Chromosome"/>
</dbReference>
<dbReference type="NCBIfam" id="NF047768">
    <property type="entry name" value="Clp_like_SDH"/>
    <property type="match status" value="1"/>
</dbReference>
<proteinExistence type="predicted"/>
<evidence type="ECO:0000256" key="1">
    <source>
        <dbReference type="SAM" id="Phobius"/>
    </source>
</evidence>
<dbReference type="PANTHER" id="PTHR35984:SF1">
    <property type="entry name" value="PERIPLASMIC SERINE PROTEASE"/>
    <property type="match status" value="1"/>
</dbReference>
<dbReference type="EMBL" id="AP018732">
    <property type="protein sequence ID" value="BBE42961.1"/>
    <property type="molecule type" value="Genomic_DNA"/>
</dbReference>
<dbReference type="AlphaFoldDB" id="A0A4P2VFM3"/>
<dbReference type="InterPro" id="IPR029045">
    <property type="entry name" value="ClpP/crotonase-like_dom_sf"/>
</dbReference>
<accession>A0A4P2VFM3</accession>
<dbReference type="Pfam" id="PF01972">
    <property type="entry name" value="SDH_protease"/>
    <property type="match status" value="1"/>
</dbReference>
<dbReference type="OrthoDB" id="146310at2157"/>
<keyword evidence="3" id="KW-1185">Reference proteome</keyword>
<sequence length="292" mass="32585">MSGAEIFNGLLGYLFWILLLVVMIQPWLSIRSLQHARLRIMELIERKYGHRVITMIHRQEKMGFLGFPVYRYIDIEDSEAVIRAIRSTPANMPIMLVLHTPGGLVLAASQIARALKSHPAEKVVVVPHYAMSGGTLIALTADKIIMDQNAVLGPLDPQLGGPGGSYLPAPSILKAVEVKGRDKVDDETLILADVAEKSMKQVKELVIDLLKDKLGEDAASRIADRLVSGYYTHDYPLTVDQLRDMGLSVSTDVPPEVYELMNLYPQARTNRPGIEYLPYPVTPRFTQGERRE</sequence>
<keyword evidence="1" id="KW-0472">Membrane</keyword>
<dbReference type="GO" id="GO:0016020">
    <property type="term" value="C:membrane"/>
    <property type="evidence" value="ECO:0007669"/>
    <property type="project" value="InterPro"/>
</dbReference>